<comment type="subcellular location">
    <subcellularLocation>
        <location evidence="1">Cell membrane</location>
        <topology evidence="1">Multi-pass membrane protein</topology>
    </subcellularLocation>
</comment>
<gene>
    <name evidence="10" type="ORF">FHU37_003985</name>
</gene>
<evidence type="ECO:0000313" key="11">
    <source>
        <dbReference type="Proteomes" id="UP000567795"/>
    </source>
</evidence>
<evidence type="ECO:0000256" key="2">
    <source>
        <dbReference type="ARBA" id="ARBA00022475"/>
    </source>
</evidence>
<feature type="transmembrane region" description="Helical" evidence="9">
    <location>
        <begin position="281"/>
        <end position="300"/>
    </location>
</feature>
<evidence type="ECO:0000256" key="7">
    <source>
        <dbReference type="ARBA" id="ARBA00024033"/>
    </source>
</evidence>
<protein>
    <recommendedName>
        <fullName evidence="12">DUF2029 domain-containing protein</fullName>
    </recommendedName>
</protein>
<comment type="similarity">
    <text evidence="7">Belongs to the glycosyltransferase 87 family.</text>
</comment>
<feature type="transmembrane region" description="Helical" evidence="9">
    <location>
        <begin position="177"/>
        <end position="197"/>
    </location>
</feature>
<evidence type="ECO:0000256" key="9">
    <source>
        <dbReference type="SAM" id="Phobius"/>
    </source>
</evidence>
<keyword evidence="4 9" id="KW-0812">Transmembrane</keyword>
<sequence length="477" mass="51167">MEVASTPTARTTSAPPTAPEGRRQALVVVVVAWAVTRLLQMLLTTGVLPYPWHWVTTDVGQYYQGWYQVLATGVFPMDDVSWQYPPGAAAVMLAPALLPFDYSLSFYLLTLVADGAVLAMLVSVAAGSKQAPRMRFAGAWVWVAAVPLLGPTIYARYDLLVTAVAVAGLLALRHSAGGAGMLLGLGAVLKVWPALALIGTPPGPRTRRAWLAGIGTALGLVAAYVLLMPGALSFLRYQEARGIEVESIWAMPFHIAIHNGWSGHAQMNYGSIEFLGPYIDVVSRLALLSTVVATVWVVAWRLTARRWTSATPFDAAMAVMLLFVVTSRVISPQYMIWLLGLGAVCLTVRATTQRPVVVLVMVASVLTHWEFPIWFNRVMSEDPAGLTVLFTRNALLIAATLLSCVRLWRGSRGDADGGLPDDLADDLTDADGTDELDEADERDELDVEGDRAGRGGATRLGARADDSSAAPQVQGSA</sequence>
<evidence type="ECO:0000313" key="10">
    <source>
        <dbReference type="EMBL" id="NYI07042.1"/>
    </source>
</evidence>
<reference evidence="10 11" key="1">
    <citation type="submission" date="2020-07" db="EMBL/GenBank/DDBJ databases">
        <title>Sequencing the genomes of 1000 actinobacteria strains.</title>
        <authorList>
            <person name="Klenk H.-P."/>
        </authorList>
    </citation>
    <scope>NUCLEOTIDE SEQUENCE [LARGE SCALE GENOMIC DNA]</scope>
    <source>
        <strain evidence="10 11">DSM 42178</strain>
    </source>
</reference>
<feature type="transmembrane region" description="Helical" evidence="9">
    <location>
        <begin position="139"/>
        <end position="157"/>
    </location>
</feature>
<keyword evidence="2" id="KW-1003">Cell membrane</keyword>
<evidence type="ECO:0000256" key="6">
    <source>
        <dbReference type="ARBA" id="ARBA00023136"/>
    </source>
</evidence>
<feature type="transmembrane region" description="Helical" evidence="9">
    <location>
        <begin position="25"/>
        <end position="43"/>
    </location>
</feature>
<comment type="caution">
    <text evidence="10">The sequence shown here is derived from an EMBL/GenBank/DDBJ whole genome shotgun (WGS) entry which is preliminary data.</text>
</comment>
<feature type="compositionally biased region" description="Acidic residues" evidence="8">
    <location>
        <begin position="422"/>
        <end position="447"/>
    </location>
</feature>
<dbReference type="RefSeq" id="WP_179815526.1">
    <property type="nucleotide sequence ID" value="NZ_JACBZD010000001.1"/>
</dbReference>
<evidence type="ECO:0000256" key="3">
    <source>
        <dbReference type="ARBA" id="ARBA00022679"/>
    </source>
</evidence>
<feature type="transmembrane region" description="Helical" evidence="9">
    <location>
        <begin position="331"/>
        <end position="349"/>
    </location>
</feature>
<dbReference type="GO" id="GO:0016758">
    <property type="term" value="F:hexosyltransferase activity"/>
    <property type="evidence" value="ECO:0007669"/>
    <property type="project" value="InterPro"/>
</dbReference>
<keyword evidence="6 9" id="KW-0472">Membrane</keyword>
<dbReference type="InterPro" id="IPR016570">
    <property type="entry name" value="UCP010361"/>
</dbReference>
<feature type="transmembrane region" description="Helical" evidence="9">
    <location>
        <begin position="104"/>
        <end position="127"/>
    </location>
</feature>
<evidence type="ECO:0000256" key="4">
    <source>
        <dbReference type="ARBA" id="ARBA00022692"/>
    </source>
</evidence>
<feature type="transmembrane region" description="Helical" evidence="9">
    <location>
        <begin position="307"/>
        <end position="325"/>
    </location>
</feature>
<dbReference type="Pfam" id="PF09594">
    <property type="entry name" value="GT87"/>
    <property type="match status" value="1"/>
</dbReference>
<evidence type="ECO:0000256" key="5">
    <source>
        <dbReference type="ARBA" id="ARBA00022989"/>
    </source>
</evidence>
<dbReference type="PIRSF" id="PIRSF010361">
    <property type="entry name" value="UCP010361"/>
    <property type="match status" value="1"/>
</dbReference>
<evidence type="ECO:0008006" key="12">
    <source>
        <dbReference type="Google" id="ProtNLM"/>
    </source>
</evidence>
<accession>A0A853A9F5</accession>
<feature type="transmembrane region" description="Helical" evidence="9">
    <location>
        <begin position="387"/>
        <end position="408"/>
    </location>
</feature>
<feature type="transmembrane region" description="Helical" evidence="9">
    <location>
        <begin position="209"/>
        <end position="227"/>
    </location>
</feature>
<dbReference type="EMBL" id="JACBZD010000001">
    <property type="protein sequence ID" value="NYI07042.1"/>
    <property type="molecule type" value="Genomic_DNA"/>
</dbReference>
<keyword evidence="11" id="KW-1185">Reference proteome</keyword>
<keyword evidence="3" id="KW-0808">Transferase</keyword>
<dbReference type="InterPro" id="IPR018584">
    <property type="entry name" value="GT87"/>
</dbReference>
<proteinExistence type="inferred from homology"/>
<feature type="region of interest" description="Disordered" evidence="8">
    <location>
        <begin position="419"/>
        <end position="477"/>
    </location>
</feature>
<feature type="transmembrane region" description="Helical" evidence="9">
    <location>
        <begin position="356"/>
        <end position="375"/>
    </location>
</feature>
<evidence type="ECO:0000256" key="1">
    <source>
        <dbReference type="ARBA" id="ARBA00004651"/>
    </source>
</evidence>
<dbReference type="GO" id="GO:0005886">
    <property type="term" value="C:plasma membrane"/>
    <property type="evidence" value="ECO:0007669"/>
    <property type="project" value="UniProtKB-SubCell"/>
</dbReference>
<keyword evidence="5 9" id="KW-1133">Transmembrane helix</keyword>
<organism evidence="10 11">
    <name type="scientific">Allostreptomyces psammosilenae</name>
    <dbReference type="NCBI Taxonomy" id="1892865"/>
    <lineage>
        <taxon>Bacteria</taxon>
        <taxon>Bacillati</taxon>
        <taxon>Actinomycetota</taxon>
        <taxon>Actinomycetes</taxon>
        <taxon>Kitasatosporales</taxon>
        <taxon>Streptomycetaceae</taxon>
        <taxon>Allostreptomyces</taxon>
    </lineage>
</organism>
<dbReference type="Proteomes" id="UP000567795">
    <property type="component" value="Unassembled WGS sequence"/>
</dbReference>
<name>A0A853A9F5_9ACTN</name>
<dbReference type="AlphaFoldDB" id="A0A853A9F5"/>
<evidence type="ECO:0000256" key="8">
    <source>
        <dbReference type="SAM" id="MobiDB-lite"/>
    </source>
</evidence>